<accession>A0AC35EYP7</accession>
<sequence length="67" mass="7884">MFWLGRFFVEKHKEQKLQAQKLSFVYAALSNMENCAPNKKLSKIYEAILFQLGDKTIFYQPTKPINV</sequence>
<evidence type="ECO:0000313" key="2">
    <source>
        <dbReference type="WBParaSite" id="PS1159_v2.g12091.t1"/>
    </source>
</evidence>
<proteinExistence type="predicted"/>
<name>A0AC35EYP7_9BILA</name>
<evidence type="ECO:0000313" key="1">
    <source>
        <dbReference type="Proteomes" id="UP000887580"/>
    </source>
</evidence>
<dbReference type="WBParaSite" id="PS1159_v2.g12091.t1">
    <property type="protein sequence ID" value="PS1159_v2.g12091.t1"/>
    <property type="gene ID" value="PS1159_v2.g12091"/>
</dbReference>
<organism evidence="1 2">
    <name type="scientific">Panagrolaimus sp. PS1159</name>
    <dbReference type="NCBI Taxonomy" id="55785"/>
    <lineage>
        <taxon>Eukaryota</taxon>
        <taxon>Metazoa</taxon>
        <taxon>Ecdysozoa</taxon>
        <taxon>Nematoda</taxon>
        <taxon>Chromadorea</taxon>
        <taxon>Rhabditida</taxon>
        <taxon>Tylenchina</taxon>
        <taxon>Panagrolaimomorpha</taxon>
        <taxon>Panagrolaimoidea</taxon>
        <taxon>Panagrolaimidae</taxon>
        <taxon>Panagrolaimus</taxon>
    </lineage>
</organism>
<reference evidence="2" key="1">
    <citation type="submission" date="2022-11" db="UniProtKB">
        <authorList>
            <consortium name="WormBaseParasite"/>
        </authorList>
    </citation>
    <scope>IDENTIFICATION</scope>
</reference>
<dbReference type="Proteomes" id="UP000887580">
    <property type="component" value="Unplaced"/>
</dbReference>
<protein>
    <submittedName>
        <fullName evidence="2">Uncharacterized protein</fullName>
    </submittedName>
</protein>